<evidence type="ECO:0000313" key="1">
    <source>
        <dbReference type="EMBL" id="KAH3794160.1"/>
    </source>
</evidence>
<gene>
    <name evidence="1" type="ORF">DPMN_147691</name>
</gene>
<keyword evidence="2" id="KW-1185">Reference proteome</keyword>
<dbReference type="AlphaFoldDB" id="A0A9D4FCL1"/>
<sequence>MLENDRNTAFTYVHFLYDRTDSAVGEFENEDSDTDSDITVLSTTYQFDRDPAVFNVPEYDEEWKIRRDSDEVCDVSILDLTEDETEPWSAIDIDHVEGIYL</sequence>
<dbReference type="EMBL" id="JAIWYP010000007">
    <property type="protein sequence ID" value="KAH3794160.1"/>
    <property type="molecule type" value="Genomic_DNA"/>
</dbReference>
<dbReference type="Proteomes" id="UP000828390">
    <property type="component" value="Unassembled WGS sequence"/>
</dbReference>
<organism evidence="1 2">
    <name type="scientific">Dreissena polymorpha</name>
    <name type="common">Zebra mussel</name>
    <name type="synonym">Mytilus polymorpha</name>
    <dbReference type="NCBI Taxonomy" id="45954"/>
    <lineage>
        <taxon>Eukaryota</taxon>
        <taxon>Metazoa</taxon>
        <taxon>Spiralia</taxon>
        <taxon>Lophotrochozoa</taxon>
        <taxon>Mollusca</taxon>
        <taxon>Bivalvia</taxon>
        <taxon>Autobranchia</taxon>
        <taxon>Heteroconchia</taxon>
        <taxon>Euheterodonta</taxon>
        <taxon>Imparidentia</taxon>
        <taxon>Neoheterodontei</taxon>
        <taxon>Myida</taxon>
        <taxon>Dreissenoidea</taxon>
        <taxon>Dreissenidae</taxon>
        <taxon>Dreissena</taxon>
    </lineage>
</organism>
<evidence type="ECO:0000313" key="2">
    <source>
        <dbReference type="Proteomes" id="UP000828390"/>
    </source>
</evidence>
<reference evidence="1" key="1">
    <citation type="journal article" date="2019" name="bioRxiv">
        <title>The Genome of the Zebra Mussel, Dreissena polymorpha: A Resource for Invasive Species Research.</title>
        <authorList>
            <person name="McCartney M.A."/>
            <person name="Auch B."/>
            <person name="Kono T."/>
            <person name="Mallez S."/>
            <person name="Zhang Y."/>
            <person name="Obille A."/>
            <person name="Becker A."/>
            <person name="Abrahante J.E."/>
            <person name="Garbe J."/>
            <person name="Badalamenti J.P."/>
            <person name="Herman A."/>
            <person name="Mangelson H."/>
            <person name="Liachko I."/>
            <person name="Sullivan S."/>
            <person name="Sone E.D."/>
            <person name="Koren S."/>
            <person name="Silverstein K.A.T."/>
            <person name="Beckman K.B."/>
            <person name="Gohl D.M."/>
        </authorList>
    </citation>
    <scope>NUCLEOTIDE SEQUENCE</scope>
    <source>
        <strain evidence="1">Duluth1</strain>
        <tissue evidence="1">Whole animal</tissue>
    </source>
</reference>
<accession>A0A9D4FCL1</accession>
<name>A0A9D4FCL1_DREPO</name>
<protein>
    <submittedName>
        <fullName evidence="1">Uncharacterized protein</fullName>
    </submittedName>
</protein>
<reference evidence="1" key="2">
    <citation type="submission" date="2020-11" db="EMBL/GenBank/DDBJ databases">
        <authorList>
            <person name="McCartney M.A."/>
            <person name="Auch B."/>
            <person name="Kono T."/>
            <person name="Mallez S."/>
            <person name="Becker A."/>
            <person name="Gohl D.M."/>
            <person name="Silverstein K.A.T."/>
            <person name="Koren S."/>
            <person name="Bechman K.B."/>
            <person name="Herman A."/>
            <person name="Abrahante J.E."/>
            <person name="Garbe J."/>
        </authorList>
    </citation>
    <scope>NUCLEOTIDE SEQUENCE</scope>
    <source>
        <strain evidence="1">Duluth1</strain>
        <tissue evidence="1">Whole animal</tissue>
    </source>
</reference>
<proteinExistence type="predicted"/>
<comment type="caution">
    <text evidence="1">The sequence shown here is derived from an EMBL/GenBank/DDBJ whole genome shotgun (WGS) entry which is preliminary data.</text>
</comment>